<dbReference type="STRING" id="1802306.A3C72_01180"/>
<gene>
    <name evidence="1" type="ORF">A3C72_01180</name>
</gene>
<evidence type="ECO:0000313" key="1">
    <source>
        <dbReference type="EMBL" id="OHA25075.1"/>
    </source>
</evidence>
<dbReference type="EMBL" id="MHRK01000001">
    <property type="protein sequence ID" value="OHA25075.1"/>
    <property type="molecule type" value="Genomic_DNA"/>
</dbReference>
<dbReference type="Proteomes" id="UP000177130">
    <property type="component" value="Unassembled WGS sequence"/>
</dbReference>
<accession>A0A1G2MME1</accession>
<comment type="caution">
    <text evidence="1">The sequence shown here is derived from an EMBL/GenBank/DDBJ whole genome shotgun (WGS) entry which is preliminary data.</text>
</comment>
<dbReference type="AlphaFoldDB" id="A0A1G2MME1"/>
<protein>
    <submittedName>
        <fullName evidence="1">Uncharacterized protein</fullName>
    </submittedName>
</protein>
<reference evidence="1 2" key="1">
    <citation type="journal article" date="2016" name="Nat. Commun.">
        <title>Thousands of microbial genomes shed light on interconnected biogeochemical processes in an aquifer system.</title>
        <authorList>
            <person name="Anantharaman K."/>
            <person name="Brown C.T."/>
            <person name="Hug L.A."/>
            <person name="Sharon I."/>
            <person name="Castelle C.J."/>
            <person name="Probst A.J."/>
            <person name="Thomas B.C."/>
            <person name="Singh A."/>
            <person name="Wilkins M.J."/>
            <person name="Karaoz U."/>
            <person name="Brodie E.L."/>
            <person name="Williams K.H."/>
            <person name="Hubbard S.S."/>
            <person name="Banfield J.F."/>
        </authorList>
    </citation>
    <scope>NUCLEOTIDE SEQUENCE [LARGE SCALE GENOMIC DNA]</scope>
</reference>
<evidence type="ECO:0000313" key="2">
    <source>
        <dbReference type="Proteomes" id="UP000177130"/>
    </source>
</evidence>
<name>A0A1G2MME1_9BACT</name>
<organism evidence="1 2">
    <name type="scientific">Candidatus Taylorbacteria bacterium RIFCSPHIGHO2_02_FULL_43_32b</name>
    <dbReference type="NCBI Taxonomy" id="1802306"/>
    <lineage>
        <taxon>Bacteria</taxon>
        <taxon>Candidatus Tayloriibacteriota</taxon>
    </lineage>
</organism>
<proteinExistence type="predicted"/>
<sequence>MSTKAHGEKGNINCVGLVASLAFSPILEKKLRNLQALVFLFGKHGYFSGEKFLVFGSGTNKNTHGRACLGAGSKKIHLGYL</sequence>